<protein>
    <submittedName>
        <fullName evidence="2">Glutamate-5-semialdehyde dehydrogenase</fullName>
    </submittedName>
</protein>
<evidence type="ECO:0000313" key="2">
    <source>
        <dbReference type="EMBL" id="SDD32039.1"/>
    </source>
</evidence>
<name>A0A1G6TSN4_9PSEU</name>
<dbReference type="STRING" id="530584.SAMN05421630_107273"/>
<dbReference type="EMBL" id="FMZE01000007">
    <property type="protein sequence ID" value="SDD32039.1"/>
    <property type="molecule type" value="Genomic_DNA"/>
</dbReference>
<feature type="domain" description="Aldehyde dehydrogenase" evidence="1">
    <location>
        <begin position="319"/>
        <end position="388"/>
    </location>
</feature>
<keyword evidence="3" id="KW-1185">Reference proteome</keyword>
<dbReference type="InterPro" id="IPR016161">
    <property type="entry name" value="Ald_DH/histidinol_DH"/>
</dbReference>
<proteinExistence type="predicted"/>
<evidence type="ECO:0000313" key="3">
    <source>
        <dbReference type="Proteomes" id="UP000199494"/>
    </source>
</evidence>
<dbReference type="AlphaFoldDB" id="A0A1G6TSN4"/>
<dbReference type="InterPro" id="IPR016163">
    <property type="entry name" value="Ald_DH_C"/>
</dbReference>
<dbReference type="InterPro" id="IPR012134">
    <property type="entry name" value="Glu-5-SA_DH"/>
</dbReference>
<dbReference type="InterPro" id="IPR015590">
    <property type="entry name" value="Aldehyde_DH_dom"/>
</dbReference>
<dbReference type="PANTHER" id="PTHR11063:SF8">
    <property type="entry name" value="DELTA-1-PYRROLINE-5-CARBOXYLATE SYNTHASE"/>
    <property type="match status" value="1"/>
</dbReference>
<dbReference type="SUPFAM" id="SSF53720">
    <property type="entry name" value="ALDH-like"/>
    <property type="match status" value="1"/>
</dbReference>
<dbReference type="PANTHER" id="PTHR11063">
    <property type="entry name" value="GLUTAMATE SEMIALDEHYDE DEHYDROGENASE"/>
    <property type="match status" value="1"/>
</dbReference>
<dbReference type="GO" id="GO:0050661">
    <property type="term" value="F:NADP binding"/>
    <property type="evidence" value="ECO:0007669"/>
    <property type="project" value="InterPro"/>
</dbReference>
<feature type="domain" description="Aldehyde dehydrogenase" evidence="1">
    <location>
        <begin position="7"/>
        <end position="282"/>
    </location>
</feature>
<sequence>MVAVADEVTVAVEECARAAKRAAPSLATAGDDAIDAALHGMARRLLSERAVILEANAADVAKAEAEGMSAGLLDRLTITEERLTGMAEQLRLLAGAPHQQRSVPVSSLEGGLRLIERRRPVGVIGANYEARPNVTVDVASQLVKSRNGGVLRTGSAALGSARRLLEVVVAPALAEAGIDSDVIQLVPRAEREAAAALVRFPDLVPLVILRGSGDSTRALATEAATHGVRTLAHADGGGVLYVDVAADEATVRTLVDNSLDRLGVCNRLNLLLIHESVYETLWPVVEGVLAERKIRASLPPHEHALGYEWALDSDEEATVTVATVPDLTHAVSIANDQTSGLAAGIATEDAEAAEAFFDGYQGTGVFWNAPTRLLDGFKLLGVPETGINLDKVPGPRGPVTYTDLYVRQYAVVPAGR</sequence>
<dbReference type="GO" id="GO:0004350">
    <property type="term" value="F:glutamate-5-semialdehyde dehydrogenase activity"/>
    <property type="evidence" value="ECO:0007669"/>
    <property type="project" value="InterPro"/>
</dbReference>
<gene>
    <name evidence="2" type="ORF">SAMN05421630_107273</name>
</gene>
<dbReference type="InterPro" id="IPR016162">
    <property type="entry name" value="Ald_DH_N"/>
</dbReference>
<dbReference type="Gene3D" id="3.40.309.10">
    <property type="entry name" value="Aldehyde Dehydrogenase, Chain A, domain 2"/>
    <property type="match status" value="1"/>
</dbReference>
<dbReference type="Proteomes" id="UP000199494">
    <property type="component" value="Unassembled WGS sequence"/>
</dbReference>
<evidence type="ECO:0000259" key="1">
    <source>
        <dbReference type="Pfam" id="PF00171"/>
    </source>
</evidence>
<dbReference type="Gene3D" id="3.40.605.10">
    <property type="entry name" value="Aldehyde Dehydrogenase, Chain A, domain 1"/>
    <property type="match status" value="1"/>
</dbReference>
<dbReference type="PIRSF" id="PIRSF000151">
    <property type="entry name" value="GPR"/>
    <property type="match status" value="1"/>
</dbReference>
<reference evidence="2 3" key="1">
    <citation type="submission" date="2016-10" db="EMBL/GenBank/DDBJ databases">
        <authorList>
            <person name="de Groot N.N."/>
        </authorList>
    </citation>
    <scope>NUCLEOTIDE SEQUENCE [LARGE SCALE GENOMIC DNA]</scope>
    <source>
        <strain evidence="2 3">CGMCC 4.5506</strain>
    </source>
</reference>
<organism evidence="2 3">
    <name type="scientific">Prauserella marina</name>
    <dbReference type="NCBI Taxonomy" id="530584"/>
    <lineage>
        <taxon>Bacteria</taxon>
        <taxon>Bacillati</taxon>
        <taxon>Actinomycetota</taxon>
        <taxon>Actinomycetes</taxon>
        <taxon>Pseudonocardiales</taxon>
        <taxon>Pseudonocardiaceae</taxon>
        <taxon>Prauserella</taxon>
    </lineage>
</organism>
<accession>A0A1G6TSN4</accession>
<dbReference type="Pfam" id="PF00171">
    <property type="entry name" value="Aldedh"/>
    <property type="match status" value="2"/>
</dbReference>